<gene>
    <name evidence="3" type="ORF">KHLLAP_LOCUS6735</name>
</gene>
<accession>A0AAI8VKK6</accession>
<feature type="compositionally biased region" description="Polar residues" evidence="1">
    <location>
        <begin position="670"/>
        <end position="679"/>
    </location>
</feature>
<feature type="region of interest" description="Disordered" evidence="1">
    <location>
        <begin position="659"/>
        <end position="679"/>
    </location>
</feature>
<reference evidence="3" key="1">
    <citation type="submission" date="2023-10" db="EMBL/GenBank/DDBJ databases">
        <authorList>
            <person name="Hackl T."/>
        </authorList>
    </citation>
    <scope>NUCLEOTIDE SEQUENCE</scope>
</reference>
<dbReference type="EMBL" id="CAUWAG010000008">
    <property type="protein sequence ID" value="CAJ2506267.1"/>
    <property type="molecule type" value="Genomic_DNA"/>
</dbReference>
<dbReference type="InterPro" id="IPR046539">
    <property type="entry name" value="DUF6604"/>
</dbReference>
<dbReference type="Pfam" id="PF19287">
    <property type="entry name" value="DUF5910"/>
    <property type="match status" value="1"/>
</dbReference>
<comment type="caution">
    <text evidence="3">The sequence shown here is derived from an EMBL/GenBank/DDBJ whole genome shotgun (WGS) entry which is preliminary data.</text>
</comment>
<sequence>MLPVSLVSLYETYKEDTKAVTKWIANTARDNGYSSKNSGGSGRLKGKARTKASSAPYAIRISDFEPMTRFIVQQTKAEVPGYIPWTLDRAIRWRTSFGINLSHITLTDTEADKKHVYFIDVLKKVSDILEPHIQHKRPAVGRSGLPDPPSETLNRFGNLTLYEPSVAEVEEVLNVRRLGEPPTSTGKDVLFEPWQEDRAEALFRWYLFNQDVQRIRREIGSLWENHRAHEVGLAGVATAHNLAINIVRGLEEEVAPLLECQDGFLGLSLQVFLQRYVDAAADEVDKLSRIQRAQSYELGELSLLTEQLNLFDQTMYFASMCIIDEAAAWDRPRACGSYKGQWGQFSPNDDWHLKSNLEKYNEDRAAACEVIQDLHILTTFLQNNNPQFDEFASAINDIVKSANLRHTTNQPRTVQPTFRSAFATQLLLYSIHILGKDLERPFLELMVINTRIRKSAMNLDKFRESKGAEAFGHLSNDDHYISEAASFWDDEDPVTALRRENGKYDQAIGLKDYVALKHNPLLLPLCCARLYFPFVQEKLLPAESWPDMEAFMILHRKDMWIGRPPKAGEYKKAFRLTGGHSITSMASDRHSRRGRDRPALRNDKKAKMLTPASPMSRRLRLALSDQRLAATQERDIPGMISESKIRWRAGRPVRLCPQHDCEADQGKPGRTTNSEGPGNHSLLQQLAIAVDAEEAEQSFDYMSFRRVSWMVLNDVLCKGRPILDRAAGNGRLDWGPCNGTGLRNVVAYVFELLFLPNGRVLPEAAGIAEIIHGRVKALGRTVYTSTGRDWAWELRCTCDANTAEGDASPVAICLGYVDKSLLEGLPKVWVPEYWPMVENVGGKKIWFDSEKIEKYVKDVSNNLNADDTLLLGLISGQESVQEFMISRKMANRDDIKFRVVCKSKYNNIPEDEIDYGSWTPSWLFKNYDGKGNGLGIEEYLDEFQYD</sequence>
<dbReference type="Pfam" id="PF20253">
    <property type="entry name" value="DUF6604"/>
    <property type="match status" value="1"/>
</dbReference>
<evidence type="ECO:0000313" key="4">
    <source>
        <dbReference type="Proteomes" id="UP001295740"/>
    </source>
</evidence>
<evidence type="ECO:0000259" key="2">
    <source>
        <dbReference type="Pfam" id="PF20253"/>
    </source>
</evidence>
<name>A0AAI8VKK6_9PEZI</name>
<dbReference type="AlphaFoldDB" id="A0AAI8VKK6"/>
<dbReference type="InterPro" id="IPR045564">
    <property type="entry name" value="DUF5910"/>
</dbReference>
<proteinExistence type="predicted"/>
<feature type="domain" description="DUF6604" evidence="2">
    <location>
        <begin position="12"/>
        <end position="256"/>
    </location>
</feature>
<dbReference type="Proteomes" id="UP001295740">
    <property type="component" value="Unassembled WGS sequence"/>
</dbReference>
<protein>
    <submittedName>
        <fullName evidence="3">Uu.00g003970.m01.CDS01</fullName>
    </submittedName>
</protein>
<evidence type="ECO:0000313" key="3">
    <source>
        <dbReference type="EMBL" id="CAJ2506267.1"/>
    </source>
</evidence>
<dbReference type="PANTHER" id="PTHR38795:SF1">
    <property type="entry name" value="DUF6604 DOMAIN-CONTAINING PROTEIN"/>
    <property type="match status" value="1"/>
</dbReference>
<organism evidence="3 4">
    <name type="scientific">Anthostomella pinea</name>
    <dbReference type="NCBI Taxonomy" id="933095"/>
    <lineage>
        <taxon>Eukaryota</taxon>
        <taxon>Fungi</taxon>
        <taxon>Dikarya</taxon>
        <taxon>Ascomycota</taxon>
        <taxon>Pezizomycotina</taxon>
        <taxon>Sordariomycetes</taxon>
        <taxon>Xylariomycetidae</taxon>
        <taxon>Xylariales</taxon>
        <taxon>Xylariaceae</taxon>
        <taxon>Anthostomella</taxon>
    </lineage>
</organism>
<feature type="region of interest" description="Disordered" evidence="1">
    <location>
        <begin position="581"/>
        <end position="606"/>
    </location>
</feature>
<keyword evidence="4" id="KW-1185">Reference proteome</keyword>
<feature type="compositionally biased region" description="Basic and acidic residues" evidence="1">
    <location>
        <begin position="596"/>
        <end position="606"/>
    </location>
</feature>
<evidence type="ECO:0000256" key="1">
    <source>
        <dbReference type="SAM" id="MobiDB-lite"/>
    </source>
</evidence>
<dbReference type="PANTHER" id="PTHR38795">
    <property type="entry name" value="DUF6604 DOMAIN-CONTAINING PROTEIN"/>
    <property type="match status" value="1"/>
</dbReference>